<keyword evidence="1" id="KW-0732">Signal</keyword>
<dbReference type="Proteomes" id="UP000479526">
    <property type="component" value="Unassembled WGS sequence"/>
</dbReference>
<reference evidence="2 3" key="1">
    <citation type="submission" date="2020-01" db="EMBL/GenBank/DDBJ databases">
        <title>Herbidospora sp. NEAU-GS84 nov., a novel actinomycete isolated from soil.</title>
        <authorList>
            <person name="Han L."/>
        </authorList>
    </citation>
    <scope>NUCLEOTIDE SEQUENCE [LARGE SCALE GENOMIC DNA]</scope>
    <source>
        <strain evidence="2 3">NEAU-GS84</strain>
    </source>
</reference>
<keyword evidence="3" id="KW-1185">Reference proteome</keyword>
<accession>A0A7C9JB05</accession>
<organism evidence="2 3">
    <name type="scientific">Herbidospora solisilvae</name>
    <dbReference type="NCBI Taxonomy" id="2696284"/>
    <lineage>
        <taxon>Bacteria</taxon>
        <taxon>Bacillati</taxon>
        <taxon>Actinomycetota</taxon>
        <taxon>Actinomycetes</taxon>
        <taxon>Streptosporangiales</taxon>
        <taxon>Streptosporangiaceae</taxon>
        <taxon>Herbidospora</taxon>
    </lineage>
</organism>
<dbReference type="AlphaFoldDB" id="A0A7C9JB05"/>
<protein>
    <recommendedName>
        <fullName evidence="4">Lipoprotein</fullName>
    </recommendedName>
</protein>
<dbReference type="EMBL" id="WXEW01000001">
    <property type="protein sequence ID" value="NAS20143.1"/>
    <property type="molecule type" value="Genomic_DNA"/>
</dbReference>
<evidence type="ECO:0000313" key="2">
    <source>
        <dbReference type="EMBL" id="NAS20143.1"/>
    </source>
</evidence>
<evidence type="ECO:0000256" key="1">
    <source>
        <dbReference type="SAM" id="SignalP"/>
    </source>
</evidence>
<gene>
    <name evidence="2" type="ORF">GT755_00425</name>
</gene>
<evidence type="ECO:0008006" key="4">
    <source>
        <dbReference type="Google" id="ProtNLM"/>
    </source>
</evidence>
<feature type="signal peptide" evidence="1">
    <location>
        <begin position="1"/>
        <end position="22"/>
    </location>
</feature>
<proteinExistence type="predicted"/>
<comment type="caution">
    <text evidence="2">The sequence shown here is derived from an EMBL/GenBank/DDBJ whole genome shotgun (WGS) entry which is preliminary data.</text>
</comment>
<evidence type="ECO:0000313" key="3">
    <source>
        <dbReference type="Proteomes" id="UP000479526"/>
    </source>
</evidence>
<name>A0A7C9JB05_9ACTN</name>
<dbReference type="RefSeq" id="WP_161477688.1">
    <property type="nucleotide sequence ID" value="NZ_WXEW01000001.1"/>
</dbReference>
<feature type="chain" id="PRO_5029013652" description="Lipoprotein" evidence="1">
    <location>
        <begin position="23"/>
        <end position="184"/>
    </location>
</feature>
<dbReference type="PROSITE" id="PS51257">
    <property type="entry name" value="PROKAR_LIPOPROTEIN"/>
    <property type="match status" value="1"/>
</dbReference>
<sequence>MRRIFVLLVTAALLLGTSGCTVPTNGITGITLDAEGNLVVAFAWCGRAPDGAIVHHDRTSIGSASPAPPEDPSTVGPSIVDAVYTAPDLQAEVTSFRLDAPDNGWRLERKLQDFDPAISYSVYGGTDDNSFSTVTVSFELGDVEELKRRPGTVLVQSWDERANEVVDTFIPQSDFDRDGNDDCP</sequence>